<dbReference type="EMBL" id="CP043939">
    <property type="protein sequence ID" value="QER66615.1"/>
    <property type="molecule type" value="Genomic_DNA"/>
</dbReference>
<dbReference type="Gene3D" id="1.10.357.10">
    <property type="entry name" value="Tetracycline Repressor, domain 2"/>
    <property type="match status" value="1"/>
</dbReference>
<dbReference type="RefSeq" id="WP_150203279.1">
    <property type="nucleotide sequence ID" value="NZ_CP043939.1"/>
</dbReference>
<name>A0A5P1WZN8_9LACO</name>
<reference evidence="1 2" key="1">
    <citation type="submission" date="2019-09" db="EMBL/GenBank/DDBJ databases">
        <title>Complete Genome Sequence of Lactobacillus nenjiangensis SH-Y15, isolated from sauerkraut.</title>
        <authorList>
            <person name="Yang H."/>
        </authorList>
    </citation>
    <scope>NUCLEOTIDE SEQUENCE [LARGE SCALE GENOMIC DNA]</scope>
    <source>
        <strain evidence="1 2">SH-Y15</strain>
    </source>
</reference>
<dbReference type="KEGG" id="lnn:F0161_01170"/>
<protein>
    <submittedName>
        <fullName evidence="1">Uncharacterized protein</fullName>
    </submittedName>
</protein>
<dbReference type="AlphaFoldDB" id="A0A5P1WZN8"/>
<evidence type="ECO:0000313" key="1">
    <source>
        <dbReference type="EMBL" id="QER66615.1"/>
    </source>
</evidence>
<sequence>MFQDGLNKRFGNRKGNRSLVGLFDYLQAYKDQVLQLTKIHLTDNDLAENMKQMLSVSISKEIPAEKQTGIPMDYLANLYATIAVDNILWTLENGVNENIGVLMNQISDAVINTVRSSSKQ</sequence>
<gene>
    <name evidence="1" type="ORF">F0161_01170</name>
</gene>
<accession>A0A5P1WZN8</accession>
<organism evidence="1 2">
    <name type="scientific">Paucilactobacillus nenjiangensis</name>
    <dbReference type="NCBI Taxonomy" id="1296540"/>
    <lineage>
        <taxon>Bacteria</taxon>
        <taxon>Bacillati</taxon>
        <taxon>Bacillota</taxon>
        <taxon>Bacilli</taxon>
        <taxon>Lactobacillales</taxon>
        <taxon>Lactobacillaceae</taxon>
        <taxon>Paucilactobacillus</taxon>
    </lineage>
</organism>
<keyword evidence="2" id="KW-1185">Reference proteome</keyword>
<evidence type="ECO:0000313" key="2">
    <source>
        <dbReference type="Proteomes" id="UP000325295"/>
    </source>
</evidence>
<dbReference type="Proteomes" id="UP000325295">
    <property type="component" value="Chromosome"/>
</dbReference>
<proteinExistence type="predicted"/>